<reference evidence="1 2" key="1">
    <citation type="submission" date="2020-04" db="EMBL/GenBank/DDBJ databases">
        <title>Plant Genome Project.</title>
        <authorList>
            <person name="Zhang R.-G."/>
        </authorList>
    </citation>
    <scope>NUCLEOTIDE SEQUENCE [LARGE SCALE GENOMIC DNA]</scope>
    <source>
        <strain evidence="1">YNK0</strain>
        <tissue evidence="1">Leaf</tissue>
    </source>
</reference>
<dbReference type="InterPro" id="IPR010683">
    <property type="entry name" value="DUF1262"/>
</dbReference>
<name>A0A834ZQT7_TETSI</name>
<dbReference type="Proteomes" id="UP000655225">
    <property type="component" value="Unassembled WGS sequence"/>
</dbReference>
<dbReference type="PANTHER" id="PTHR31050:SF3">
    <property type="entry name" value="OS08G0412800 PROTEIN"/>
    <property type="match status" value="1"/>
</dbReference>
<comment type="caution">
    <text evidence="1">The sequence shown here is derived from an EMBL/GenBank/DDBJ whole genome shotgun (WGS) entry which is preliminary data.</text>
</comment>
<dbReference type="PANTHER" id="PTHR31050">
    <property type="entry name" value="OS08G0413200 PROTEIN"/>
    <property type="match status" value="1"/>
</dbReference>
<dbReference type="Pfam" id="PF06880">
    <property type="entry name" value="DUF1262"/>
    <property type="match status" value="2"/>
</dbReference>
<evidence type="ECO:0000313" key="1">
    <source>
        <dbReference type="EMBL" id="KAF8407886.1"/>
    </source>
</evidence>
<sequence length="519" mass="59689">MYVTRPLSIYKKSPITLSIPPPEAPYSGYLLSKDEESEAEDTCCWGAWKNTRVRKLPFPQNKILTVVHSSGSEEDGSVDRDKVLFIPVLDQPLSSNCYYVIRAKGKYKGYDPLKQTTKEEEIRVLRHKMYVTRPLSHYRQFPSSVSLPPPEGPNSGYLVIQDEESVGTQCFGLCKDPYLKDLPFPQNKRLTIEYTTDVPEQSPMTHRYKVFLIPVLDQPLSSNRYYVIKAQGRHQGEAYTSSKEEDKVTCCFCSFVKDEKPRALEHGDIYQQIEITRKEISCCEDGGFVAKSLAPDGFPPDFLRTKGWKIYASTQHIYQLGEAQGLDTGLRTRLPQFNFPLSNTSSGSVVVGKWYCPFMFIKEGGKLKDQMKKSMFYEMTLEQKWEQIYVFENNQSKTSSVAVDVVVQRDMAMIYGRESVKDDTNVVDGVVWFRIGGLSVGLSLAIVERMKWEQERGGWIGGNERQVRIKRVEKFGGENGWRKFGCYILVERFCLKRMDGSLLFTYDFRHTHQIQSKWE</sequence>
<keyword evidence="2" id="KW-1185">Reference proteome</keyword>
<dbReference type="OrthoDB" id="1898393at2759"/>
<dbReference type="AlphaFoldDB" id="A0A834ZQT7"/>
<gene>
    <name evidence="1" type="ORF">HHK36_007024</name>
</gene>
<evidence type="ECO:0000313" key="2">
    <source>
        <dbReference type="Proteomes" id="UP000655225"/>
    </source>
</evidence>
<dbReference type="OMA" id="SEYQKNT"/>
<dbReference type="EMBL" id="JABCRI010000004">
    <property type="protein sequence ID" value="KAF8407886.1"/>
    <property type="molecule type" value="Genomic_DNA"/>
</dbReference>
<proteinExistence type="predicted"/>
<organism evidence="1 2">
    <name type="scientific">Tetracentron sinense</name>
    <name type="common">Spur-leaf</name>
    <dbReference type="NCBI Taxonomy" id="13715"/>
    <lineage>
        <taxon>Eukaryota</taxon>
        <taxon>Viridiplantae</taxon>
        <taxon>Streptophyta</taxon>
        <taxon>Embryophyta</taxon>
        <taxon>Tracheophyta</taxon>
        <taxon>Spermatophyta</taxon>
        <taxon>Magnoliopsida</taxon>
        <taxon>Trochodendrales</taxon>
        <taxon>Trochodendraceae</taxon>
        <taxon>Tetracentron</taxon>
    </lineage>
</organism>
<protein>
    <submittedName>
        <fullName evidence="1">Uncharacterized protein</fullName>
    </submittedName>
</protein>
<accession>A0A834ZQT7</accession>